<sequence length="534" mass="60441">MRDSFPFLIRLGLRPDVDAKDIRRAYSRELKKIDQEADPAGFQELREAYETALNWHAHMQFEAAQQAAEEAPPAPAPARVPVPAPEPDPAPSLLMAQEDPYQLADQAFQKFLASTEMLVQRNDTRHRTLWKTVLQRSLDDDRLLNLTARAIFEARIVHLLASGWKPGHETLFVVANDIFEWERDRNRILKFGEAGGMVNRAIDEWKVYESLPPATVSTFKQLINFMRATPDPSGAGRNDLMSFYQMASRFYTWLAVIIDRQILEAWGEAANAEVERNGPGSAVPMERSEPEWQPEPEKKSSWAKPATLWPLFIILFMVLRACFNSIDEDKHAERFARDSQAPRVYNSAQAEKPPSKEHIDQIGASIRYKWPANAPVGKYAVEYEVYIDSGGNFLGTQLITSSGNTGYDEAVRKAIKGFGPFERGTATAFRLRYGTELTRSEAPQGKRATKAQLQAVQDEIFYVPGAAIEDGVLKVGYEVELNDAGRVIHLKKLKPSRDPNFDDVVADALRETRAFPPDTLRKFNVEYSRTIQRQ</sequence>
<dbReference type="SUPFAM" id="SSF74653">
    <property type="entry name" value="TolA/TonB C-terminal domain"/>
    <property type="match status" value="2"/>
</dbReference>
<comment type="caution">
    <text evidence="2">The sequence shown here is derived from an EMBL/GenBank/DDBJ whole genome shotgun (WGS) entry which is preliminary data.</text>
</comment>
<evidence type="ECO:0000313" key="2">
    <source>
        <dbReference type="EMBL" id="MYN03717.1"/>
    </source>
</evidence>
<dbReference type="InterPro" id="IPR001623">
    <property type="entry name" value="DnaJ_domain"/>
</dbReference>
<dbReference type="AlphaFoldDB" id="A0A6N9HKF8"/>
<evidence type="ECO:0000256" key="1">
    <source>
        <dbReference type="SAM" id="MobiDB-lite"/>
    </source>
</evidence>
<accession>A0A6N9HKF8</accession>
<dbReference type="Proteomes" id="UP000448575">
    <property type="component" value="Unassembled WGS sequence"/>
</dbReference>
<dbReference type="Pfam" id="PF13103">
    <property type="entry name" value="TonB_2"/>
    <property type="match status" value="1"/>
</dbReference>
<dbReference type="Gene3D" id="3.30.1150.10">
    <property type="match status" value="1"/>
</dbReference>
<organism evidence="2 3">
    <name type="scientific">Pseudoduganella guangdongensis</name>
    <dbReference type="NCBI Taxonomy" id="2692179"/>
    <lineage>
        <taxon>Bacteria</taxon>
        <taxon>Pseudomonadati</taxon>
        <taxon>Pseudomonadota</taxon>
        <taxon>Betaproteobacteria</taxon>
        <taxon>Burkholderiales</taxon>
        <taxon>Oxalobacteraceae</taxon>
        <taxon>Telluria group</taxon>
        <taxon>Pseudoduganella</taxon>
    </lineage>
</organism>
<reference evidence="2 3" key="1">
    <citation type="submission" date="2019-12" db="EMBL/GenBank/DDBJ databases">
        <title>Novel species isolated from a subtropical stream in China.</title>
        <authorList>
            <person name="Lu H."/>
        </authorList>
    </citation>
    <scope>NUCLEOTIDE SEQUENCE [LARGE SCALE GENOMIC DNA]</scope>
    <source>
        <strain evidence="2 3">DS3</strain>
    </source>
</reference>
<proteinExistence type="predicted"/>
<feature type="region of interest" description="Disordered" evidence="1">
    <location>
        <begin position="275"/>
        <end position="299"/>
    </location>
</feature>
<keyword evidence="3" id="KW-1185">Reference proteome</keyword>
<protein>
    <recommendedName>
        <fullName evidence="4">TonB family protein</fullName>
    </recommendedName>
</protein>
<dbReference type="CDD" id="cd06257">
    <property type="entry name" value="DnaJ"/>
    <property type="match status" value="1"/>
</dbReference>
<dbReference type="EMBL" id="WWCJ01000011">
    <property type="protein sequence ID" value="MYN03717.1"/>
    <property type="molecule type" value="Genomic_DNA"/>
</dbReference>
<feature type="compositionally biased region" description="Pro residues" evidence="1">
    <location>
        <begin position="72"/>
        <end position="86"/>
    </location>
</feature>
<feature type="compositionally biased region" description="Basic and acidic residues" evidence="1">
    <location>
        <begin position="286"/>
        <end position="299"/>
    </location>
</feature>
<evidence type="ECO:0008006" key="4">
    <source>
        <dbReference type="Google" id="ProtNLM"/>
    </source>
</evidence>
<feature type="region of interest" description="Disordered" evidence="1">
    <location>
        <begin position="63"/>
        <end position="86"/>
    </location>
</feature>
<dbReference type="RefSeq" id="WP_161026689.1">
    <property type="nucleotide sequence ID" value="NZ_WWCJ01000011.1"/>
</dbReference>
<evidence type="ECO:0000313" key="3">
    <source>
        <dbReference type="Proteomes" id="UP000448575"/>
    </source>
</evidence>
<gene>
    <name evidence="2" type="ORF">GTP41_16615</name>
</gene>
<name>A0A6N9HKF8_9BURK</name>